<feature type="region of interest" description="Disordered" evidence="6">
    <location>
        <begin position="554"/>
        <end position="590"/>
    </location>
</feature>
<dbReference type="PROSITE" id="PS51188">
    <property type="entry name" value="ZF_CR"/>
    <property type="match status" value="1"/>
</dbReference>
<dbReference type="InterPro" id="IPR001623">
    <property type="entry name" value="DnaJ_domain"/>
</dbReference>
<feature type="compositionally biased region" description="Polar residues" evidence="6">
    <location>
        <begin position="579"/>
        <end position="590"/>
    </location>
</feature>
<dbReference type="KEGG" id="dha:DEHA2A11572g"/>
<dbReference type="InterPro" id="IPR002939">
    <property type="entry name" value="DnaJ_C"/>
</dbReference>
<reference evidence="9 10" key="1">
    <citation type="journal article" date="2004" name="Nature">
        <title>Genome evolution in yeasts.</title>
        <authorList>
            <consortium name="Genolevures"/>
            <person name="Dujon B."/>
            <person name="Sherman D."/>
            <person name="Fischer G."/>
            <person name="Durrens P."/>
            <person name="Casaregola S."/>
            <person name="Lafontaine I."/>
            <person name="de Montigny J."/>
            <person name="Marck C."/>
            <person name="Neuveglise C."/>
            <person name="Talla E."/>
            <person name="Goffard N."/>
            <person name="Frangeul L."/>
            <person name="Aigle M."/>
            <person name="Anthouard V."/>
            <person name="Babour A."/>
            <person name="Barbe V."/>
            <person name="Barnay S."/>
            <person name="Blanchin S."/>
            <person name="Beckerich J.M."/>
            <person name="Beyne E."/>
            <person name="Bleykasten C."/>
            <person name="Boisrame A."/>
            <person name="Boyer J."/>
            <person name="Cattolico L."/>
            <person name="Confanioleri F."/>
            <person name="de Daruvar A."/>
            <person name="Despons L."/>
            <person name="Fabre E."/>
            <person name="Fairhead C."/>
            <person name="Ferry-Dumazet H."/>
            <person name="Groppi A."/>
            <person name="Hantraye F."/>
            <person name="Hennequin C."/>
            <person name="Jauniaux N."/>
            <person name="Joyet P."/>
            <person name="Kachouri R."/>
            <person name="Kerrest A."/>
            <person name="Koszul R."/>
            <person name="Lemaire M."/>
            <person name="Lesur I."/>
            <person name="Ma L."/>
            <person name="Muller H."/>
            <person name="Nicaud J.M."/>
            <person name="Nikolski M."/>
            <person name="Oztas S."/>
            <person name="Ozier-Kalogeropoulos O."/>
            <person name="Pellenz S."/>
            <person name="Potier S."/>
            <person name="Richard G.F."/>
            <person name="Straub M.L."/>
            <person name="Suleau A."/>
            <person name="Swennene D."/>
            <person name="Tekaia F."/>
            <person name="Wesolowski-Louvel M."/>
            <person name="Westhof E."/>
            <person name="Wirth B."/>
            <person name="Zeniou-Meyer M."/>
            <person name="Zivanovic I."/>
            <person name="Bolotin-Fukuhara M."/>
            <person name="Thierry A."/>
            <person name="Bouchier C."/>
            <person name="Caudron B."/>
            <person name="Scarpelli C."/>
            <person name="Gaillardin C."/>
            <person name="Weissenbach J."/>
            <person name="Wincker P."/>
            <person name="Souciet J.L."/>
        </authorList>
    </citation>
    <scope>NUCLEOTIDE SEQUENCE [LARGE SCALE GENOMIC DNA]</scope>
    <source>
        <strain evidence="10">ATCC 36239 / CBS 767 / BCRC 21394 / JCM 1990 / NBRC 0083 / IGC 2968</strain>
    </source>
</reference>
<dbReference type="InterPro" id="IPR001305">
    <property type="entry name" value="HSP_DnaJ_Cys-rich_dom"/>
</dbReference>
<dbReference type="Gene3D" id="1.10.287.110">
    <property type="entry name" value="DnaJ domain"/>
    <property type="match status" value="1"/>
</dbReference>
<feature type="zinc finger region" description="CR-type" evidence="5">
    <location>
        <begin position="192"/>
        <end position="273"/>
    </location>
</feature>
<dbReference type="OrthoDB" id="550424at2759"/>
<dbReference type="InterPro" id="IPR036869">
    <property type="entry name" value="J_dom_sf"/>
</dbReference>
<dbReference type="PROSITE" id="PS50076">
    <property type="entry name" value="DNAJ_2"/>
    <property type="match status" value="1"/>
</dbReference>
<dbReference type="Proteomes" id="UP000000599">
    <property type="component" value="Chromosome A"/>
</dbReference>
<dbReference type="GeneID" id="2899450"/>
<evidence type="ECO:0000256" key="5">
    <source>
        <dbReference type="PROSITE-ProRule" id="PRU00546"/>
    </source>
</evidence>
<dbReference type="EMBL" id="CR382133">
    <property type="protein sequence ID" value="CAG84811.2"/>
    <property type="molecule type" value="Genomic_DNA"/>
</dbReference>
<keyword evidence="4 5" id="KW-0862">Zinc</keyword>
<dbReference type="HOGENOM" id="CLU_017633_10_5_1"/>
<name>Q6BY83_DEBHA</name>
<evidence type="ECO:0000256" key="2">
    <source>
        <dbReference type="ARBA" id="ARBA00022737"/>
    </source>
</evidence>
<evidence type="ECO:0000313" key="10">
    <source>
        <dbReference type="Proteomes" id="UP000000599"/>
    </source>
</evidence>
<dbReference type="InParanoid" id="Q6BY83"/>
<dbReference type="SUPFAM" id="SSF57938">
    <property type="entry name" value="DnaJ/Hsp40 cysteine-rich domain"/>
    <property type="match status" value="1"/>
</dbReference>
<keyword evidence="10" id="KW-1185">Reference proteome</keyword>
<feature type="region of interest" description="Disordered" evidence="6">
    <location>
        <begin position="483"/>
        <end position="504"/>
    </location>
</feature>
<evidence type="ECO:0000256" key="1">
    <source>
        <dbReference type="ARBA" id="ARBA00022723"/>
    </source>
</evidence>
<dbReference type="PRINTS" id="PR00625">
    <property type="entry name" value="JDOMAIN"/>
</dbReference>
<dbReference type="GO" id="GO:0006457">
    <property type="term" value="P:protein folding"/>
    <property type="evidence" value="ECO:0007669"/>
    <property type="project" value="InterPro"/>
</dbReference>
<dbReference type="eggNOG" id="KOG0712">
    <property type="taxonomic scope" value="Eukaryota"/>
</dbReference>
<dbReference type="CDD" id="cd10747">
    <property type="entry name" value="DnaJ_C"/>
    <property type="match status" value="1"/>
</dbReference>
<dbReference type="Pfam" id="PF00226">
    <property type="entry name" value="DnaJ"/>
    <property type="match status" value="1"/>
</dbReference>
<dbReference type="SUPFAM" id="SSF49493">
    <property type="entry name" value="HSP40/DnaJ peptide-binding domain"/>
    <property type="match status" value="1"/>
</dbReference>
<dbReference type="GO" id="GO:0030544">
    <property type="term" value="F:Hsp70 protein binding"/>
    <property type="evidence" value="ECO:0007669"/>
    <property type="project" value="InterPro"/>
</dbReference>
<dbReference type="InterPro" id="IPR036410">
    <property type="entry name" value="HSP_DnaJ_Cys-rich_dom_sf"/>
</dbReference>
<dbReference type="VEuPathDB" id="FungiDB:DEHA2A11572g"/>
<gene>
    <name evidence="9" type="ordered locus">DEHA2A11572g</name>
</gene>
<dbReference type="OMA" id="HTCEVNL"/>
<dbReference type="SUPFAM" id="SSF46565">
    <property type="entry name" value="Chaperone J-domain"/>
    <property type="match status" value="1"/>
</dbReference>
<dbReference type="Gene3D" id="2.10.230.10">
    <property type="entry name" value="Heat shock protein DnaJ, cysteine-rich domain"/>
    <property type="match status" value="1"/>
</dbReference>
<dbReference type="InterPro" id="IPR018253">
    <property type="entry name" value="DnaJ_domain_CS"/>
</dbReference>
<dbReference type="Pfam" id="PF01556">
    <property type="entry name" value="DnaJ_C"/>
    <property type="match status" value="1"/>
</dbReference>
<dbReference type="PANTHER" id="PTHR43888">
    <property type="entry name" value="DNAJ-LIKE-2, ISOFORM A-RELATED"/>
    <property type="match status" value="1"/>
</dbReference>
<sequence>MVLETHLYDILLVSPDASTEEISKGYRKVALKCHPDKTNHDPELTEQFKEVTRAYEILKNEKARDVYNHYGEAGLNGSCETKRGNSGVKKYNDSYNVRTATDVFSNVFSDINSMFNRDPLGGGFDSFSSFPMNMNMNMNPNMNMNMNFNIGSSRGDFRKHVQPAPNGNKNKMVRGHDIHHTCKVGLEDLYVGKIVKFQLPKNSRCYTCIGLGGMNPKSCRVCQGNGQVFETLYNQFSQFQELRSCRQCSGTGIYIAPKDRCCECDNGYVKEKKIIKINILPGFKNGDKVILQGEGDEGRNIIPGDVVIHLEEMPHPYLTRRFNDLYMDYDIDLRTALLGGPIILNDFLKKDQDLKININVHGNEDLNKGAGDNIQEGEIVGTINSGIPKIVKNLGMPINDLDIKGIFYQSTEAIDETCDMFDLKEYGKGDLFIRFNVIMPTVSDFKDDKSLFTLANILPTTIPQVSKTGPKKTLEAHLSNIPNFDGDSCPGPTNPVYSSGSSEDSLDYKHGHKKLKKSNYGYTVDDLSNSEYDYDDINVEDDNVDGNETEEEQFYANEWNKEKDGRGKKRKKDDDLMDGSNSMHDSGIQC</sequence>
<keyword evidence="2" id="KW-0677">Repeat</keyword>
<feature type="domain" description="J" evidence="7">
    <location>
        <begin position="6"/>
        <end position="71"/>
    </location>
</feature>
<dbReference type="Pfam" id="PF00684">
    <property type="entry name" value="DnaJ_CXXCXGXG"/>
    <property type="match status" value="1"/>
</dbReference>
<evidence type="ECO:0000259" key="8">
    <source>
        <dbReference type="PROSITE" id="PS51188"/>
    </source>
</evidence>
<dbReference type="AlphaFoldDB" id="Q6BY83"/>
<dbReference type="GO" id="GO:0008270">
    <property type="term" value="F:zinc ion binding"/>
    <property type="evidence" value="ECO:0007669"/>
    <property type="project" value="UniProtKB-KW"/>
</dbReference>
<accession>Q6BY83</accession>
<dbReference type="SMART" id="SM00271">
    <property type="entry name" value="DnaJ"/>
    <property type="match status" value="1"/>
</dbReference>
<dbReference type="STRING" id="284592.Q6BY83"/>
<evidence type="ECO:0000313" key="9">
    <source>
        <dbReference type="EMBL" id="CAG84811.2"/>
    </source>
</evidence>
<keyword evidence="1 5" id="KW-0479">Metal-binding</keyword>
<proteinExistence type="predicted"/>
<feature type="domain" description="CR-type" evidence="8">
    <location>
        <begin position="192"/>
        <end position="273"/>
    </location>
</feature>
<dbReference type="Gene3D" id="2.60.260.20">
    <property type="entry name" value="Urease metallochaperone UreE, N-terminal domain"/>
    <property type="match status" value="2"/>
</dbReference>
<dbReference type="InterPro" id="IPR044713">
    <property type="entry name" value="DNJA1/2-like"/>
</dbReference>
<dbReference type="RefSeq" id="XP_456836.2">
    <property type="nucleotide sequence ID" value="XM_456836.1"/>
</dbReference>
<keyword evidence="3 5" id="KW-0863">Zinc-finger</keyword>
<organism evidence="9 10">
    <name type="scientific">Debaryomyces hansenii (strain ATCC 36239 / CBS 767 / BCRC 21394 / JCM 1990 / NBRC 0083 / IGC 2968)</name>
    <name type="common">Yeast</name>
    <name type="synonym">Torulaspora hansenii</name>
    <dbReference type="NCBI Taxonomy" id="284592"/>
    <lineage>
        <taxon>Eukaryota</taxon>
        <taxon>Fungi</taxon>
        <taxon>Dikarya</taxon>
        <taxon>Ascomycota</taxon>
        <taxon>Saccharomycotina</taxon>
        <taxon>Pichiomycetes</taxon>
        <taxon>Debaryomycetaceae</taxon>
        <taxon>Debaryomyces</taxon>
    </lineage>
</organism>
<evidence type="ECO:0000259" key="7">
    <source>
        <dbReference type="PROSITE" id="PS50076"/>
    </source>
</evidence>
<dbReference type="PROSITE" id="PS00636">
    <property type="entry name" value="DNAJ_1"/>
    <property type="match status" value="1"/>
</dbReference>
<dbReference type="GO" id="GO:0051082">
    <property type="term" value="F:unfolded protein binding"/>
    <property type="evidence" value="ECO:0007669"/>
    <property type="project" value="InterPro"/>
</dbReference>
<dbReference type="CDD" id="cd06257">
    <property type="entry name" value="DnaJ"/>
    <property type="match status" value="1"/>
</dbReference>
<evidence type="ECO:0000256" key="3">
    <source>
        <dbReference type="ARBA" id="ARBA00022771"/>
    </source>
</evidence>
<protein>
    <submittedName>
        <fullName evidence="9">DEHA2A11572p</fullName>
    </submittedName>
</protein>
<evidence type="ECO:0000256" key="4">
    <source>
        <dbReference type="ARBA" id="ARBA00022833"/>
    </source>
</evidence>
<dbReference type="InterPro" id="IPR008971">
    <property type="entry name" value="HSP40/DnaJ_pept-bd"/>
</dbReference>
<evidence type="ECO:0000256" key="6">
    <source>
        <dbReference type="SAM" id="MobiDB-lite"/>
    </source>
</evidence>
<dbReference type="CDD" id="cd10719">
    <property type="entry name" value="DnaJ_zf"/>
    <property type="match status" value="1"/>
</dbReference>